<sequence>MCVRTGSTWSKNAPFVVCPSEHRIYQCFTPLVANRARPIHLSELQEARERNNRIFTSALRRLLKVLSFWDRTHGGLTLEVAALSPSDVEHHTYEPELAHDYPFQLEEDLEQATNFREYHTMKSTEPRAFSNRHIRAALKRLFGTPLEMTPLPQKTRRKPMSTLPKTPIVKGFLIRRSFFRGFALSTLAKLFNESLVSLEWFRFERWASLTYDQEVSFYTDLWAFLIPALPQTVKMLSFSQWSRWKPPWIYKPLDEIDLRKSLSRALAPLVLQLTEFSPPDLMNIPEFLDQLGQMSDRSGEAKLELLSIKGGRFGHSCVTRILVLAAAAAKALPRLRILEVWHESRGYEYLFRYTQSNDQATITWMNGGEEYPVAPEVLEAWEGVASAYSTRPLVVDRRRFPGNQMMEPRWYNGWVYPLLELRRLVFDPITLEREVQLMRRA</sequence>
<feature type="domain" description="DUF6546" evidence="1">
    <location>
        <begin position="252"/>
        <end position="405"/>
    </location>
</feature>
<reference evidence="2 3" key="1">
    <citation type="submission" date="2017-06" db="EMBL/GenBank/DDBJ databases">
        <title>Comparative genomic analysis of Ambrosia Fusariam Clade fungi.</title>
        <authorList>
            <person name="Stajich J.E."/>
            <person name="Carrillo J."/>
            <person name="Kijimoto T."/>
            <person name="Eskalen A."/>
            <person name="O'Donnell K."/>
            <person name="Kasson M."/>
        </authorList>
    </citation>
    <scope>NUCLEOTIDE SEQUENCE [LARGE SCALE GENOMIC DNA]</scope>
    <source>
        <strain evidence="2 3">NRRL62606</strain>
    </source>
</reference>
<evidence type="ECO:0000313" key="2">
    <source>
        <dbReference type="EMBL" id="RSL58583.1"/>
    </source>
</evidence>
<dbReference type="InterPro" id="IPR046676">
    <property type="entry name" value="DUF6546"/>
</dbReference>
<accession>A0A428Q009</accession>
<name>A0A428Q009_9HYPO</name>
<comment type="caution">
    <text evidence="2">The sequence shown here is derived from an EMBL/GenBank/DDBJ whole genome shotgun (WGS) entry which is preliminary data.</text>
</comment>
<keyword evidence="3" id="KW-1185">Reference proteome</keyword>
<dbReference type="Pfam" id="PF20183">
    <property type="entry name" value="DUF6546"/>
    <property type="match status" value="1"/>
</dbReference>
<dbReference type="Proteomes" id="UP000287972">
    <property type="component" value="Unassembled WGS sequence"/>
</dbReference>
<evidence type="ECO:0000259" key="1">
    <source>
        <dbReference type="Pfam" id="PF20183"/>
    </source>
</evidence>
<protein>
    <recommendedName>
        <fullName evidence="1">DUF6546 domain-containing protein</fullName>
    </recommendedName>
</protein>
<evidence type="ECO:0000313" key="3">
    <source>
        <dbReference type="Proteomes" id="UP000287972"/>
    </source>
</evidence>
<proteinExistence type="predicted"/>
<gene>
    <name evidence="2" type="ORF">CEP51_014059</name>
</gene>
<dbReference type="AlphaFoldDB" id="A0A428Q009"/>
<organism evidence="2 3">
    <name type="scientific">Fusarium floridanum</name>
    <dbReference type="NCBI Taxonomy" id="1325733"/>
    <lineage>
        <taxon>Eukaryota</taxon>
        <taxon>Fungi</taxon>
        <taxon>Dikarya</taxon>
        <taxon>Ascomycota</taxon>
        <taxon>Pezizomycotina</taxon>
        <taxon>Sordariomycetes</taxon>
        <taxon>Hypocreomycetidae</taxon>
        <taxon>Hypocreales</taxon>
        <taxon>Nectriaceae</taxon>
        <taxon>Fusarium</taxon>
        <taxon>Fusarium solani species complex</taxon>
    </lineage>
</organism>
<dbReference type="EMBL" id="NKCL01000626">
    <property type="protein sequence ID" value="RSL58583.1"/>
    <property type="molecule type" value="Genomic_DNA"/>
</dbReference>